<dbReference type="PANTHER" id="PTHR46847:SF2">
    <property type="entry name" value="ABC TRANSPORTER SUGAR-BINDING PROTEIN"/>
    <property type="match status" value="1"/>
</dbReference>
<comment type="caution">
    <text evidence="7">The sequence shown here is derived from an EMBL/GenBank/DDBJ whole genome shotgun (WGS) entry which is preliminary data.</text>
</comment>
<dbReference type="AlphaFoldDB" id="A0A0C1QMV1"/>
<gene>
    <name evidence="7" type="ORF">DA73_0236885</name>
    <name evidence="6" type="ORF">DA73_0400033185</name>
</gene>
<protein>
    <submittedName>
        <fullName evidence="6">ABC transporter substrate-binding protein</fullName>
    </submittedName>
    <submittedName>
        <fullName evidence="7">Transcriptional regulator</fullName>
    </submittedName>
</protein>
<reference evidence="6" key="2">
    <citation type="submission" date="2019-11" db="EMBL/GenBank/DDBJ databases">
        <title>Improved Assembly of Tolypothrix boutellei genome.</title>
        <authorList>
            <person name="Sarangi A.N."/>
            <person name="Mukherjee M."/>
            <person name="Ghosh S."/>
            <person name="Singh D."/>
            <person name="Das A."/>
            <person name="Kant S."/>
            <person name="Prusty A."/>
            <person name="Tripathy S."/>
        </authorList>
    </citation>
    <scope>NUCLEOTIDE SEQUENCE</scope>
    <source>
        <strain evidence="6">VB521301</strain>
    </source>
</reference>
<dbReference type="PANTHER" id="PTHR46847">
    <property type="entry name" value="D-ALLOSE-BINDING PERIPLASMIC PROTEIN-RELATED"/>
    <property type="match status" value="1"/>
</dbReference>
<accession>A0A0C1QMV1</accession>
<dbReference type="GO" id="GO:0030313">
    <property type="term" value="C:cell envelope"/>
    <property type="evidence" value="ECO:0007669"/>
    <property type="project" value="UniProtKB-SubCell"/>
</dbReference>
<evidence type="ECO:0000256" key="4">
    <source>
        <dbReference type="SAM" id="SignalP"/>
    </source>
</evidence>
<evidence type="ECO:0000313" key="7">
    <source>
        <dbReference type="EMBL" id="KIE06844.1"/>
    </source>
</evidence>
<dbReference type="RefSeq" id="WP_038073392.1">
    <property type="nucleotide sequence ID" value="NZ_JHEG04000001.1"/>
</dbReference>
<dbReference type="SUPFAM" id="SSF53822">
    <property type="entry name" value="Periplasmic binding protein-like I"/>
    <property type="match status" value="1"/>
</dbReference>
<dbReference type="CDD" id="cd06321">
    <property type="entry name" value="PBP1_ABC_sugar_binding-like"/>
    <property type="match status" value="1"/>
</dbReference>
<feature type="signal peptide" evidence="4">
    <location>
        <begin position="1"/>
        <end position="22"/>
    </location>
</feature>
<sequence>MNVKRISLAASLLGLISSTVIGCTKTSQNAESAIDGFQNSSNVIEIKDSRQDVKLRSVGVSLGDLGNPFFVAMGRGSEAEVKKIGGDNVKISVVSSGFDLNQQFNQIENFVAADTDVIILSAVDNRGIKAAIDKAKLAGKIVIAVDAAVDADVDATVSSNNLQAGELACQYIGDRLKGKGNVVILNSIPMDSVIQRVNGCEKALSKYPGIKILSKDQNAEGSRDGGLRVMSDLLTTFPKIDAVFATNDQSGVGADLAAQQARRKEFFIVGVDGGPDAVKAMTTKDSLFVATAAQDPAGMAQKAIRVGNDILRGEKPEISTILIPVKLVTHDNLSSYKGW</sequence>
<evidence type="ECO:0000313" key="6">
    <source>
        <dbReference type="EMBL" id="KAF3889783.1"/>
    </source>
</evidence>
<dbReference type="GO" id="GO:0030246">
    <property type="term" value="F:carbohydrate binding"/>
    <property type="evidence" value="ECO:0007669"/>
    <property type="project" value="UniProtKB-ARBA"/>
</dbReference>
<evidence type="ECO:0000256" key="1">
    <source>
        <dbReference type="ARBA" id="ARBA00004196"/>
    </source>
</evidence>
<dbReference type="EMBL" id="JHEG04000001">
    <property type="protein sequence ID" value="KAF3889783.1"/>
    <property type="molecule type" value="Genomic_DNA"/>
</dbReference>
<keyword evidence="3 4" id="KW-0732">Signal</keyword>
<dbReference type="Proteomes" id="UP000029738">
    <property type="component" value="Unassembled WGS sequence"/>
</dbReference>
<feature type="domain" description="Periplasmic binding protein" evidence="5">
    <location>
        <begin position="58"/>
        <end position="315"/>
    </location>
</feature>
<evidence type="ECO:0000256" key="3">
    <source>
        <dbReference type="ARBA" id="ARBA00022729"/>
    </source>
</evidence>
<dbReference type="OrthoDB" id="9814427at2"/>
<dbReference type="InterPro" id="IPR028082">
    <property type="entry name" value="Peripla_BP_I"/>
</dbReference>
<keyword evidence="8" id="KW-1185">Reference proteome</keyword>
<dbReference type="STRING" id="1479485.DA73_0236885"/>
<comment type="similarity">
    <text evidence="2">Belongs to the bacterial solute-binding protein 2 family.</text>
</comment>
<dbReference type="PROSITE" id="PS51257">
    <property type="entry name" value="PROKAR_LIPOPROTEIN"/>
    <property type="match status" value="1"/>
</dbReference>
<reference evidence="7" key="1">
    <citation type="journal article" date="2015" name="Genome Announc.">
        <title>Draft Genome Sequence of Tolypothrix boutellei Strain VB521301.</title>
        <authorList>
            <person name="Chandrababunaidu M.M."/>
            <person name="Singh D."/>
            <person name="Sen D."/>
            <person name="Bhan S."/>
            <person name="Das S."/>
            <person name="Gupta A."/>
            <person name="Adhikary S.P."/>
            <person name="Tripathy S."/>
        </authorList>
    </citation>
    <scope>NUCLEOTIDE SEQUENCE</scope>
    <source>
        <strain evidence="7">VB521301</strain>
    </source>
</reference>
<organism evidence="7">
    <name type="scientific">Tolypothrix bouteillei VB521301</name>
    <dbReference type="NCBI Taxonomy" id="1479485"/>
    <lineage>
        <taxon>Bacteria</taxon>
        <taxon>Bacillati</taxon>
        <taxon>Cyanobacteriota</taxon>
        <taxon>Cyanophyceae</taxon>
        <taxon>Nostocales</taxon>
        <taxon>Tolypothrichaceae</taxon>
        <taxon>Tolypothrix</taxon>
    </lineage>
</organism>
<evidence type="ECO:0000313" key="8">
    <source>
        <dbReference type="Proteomes" id="UP000029738"/>
    </source>
</evidence>
<evidence type="ECO:0000256" key="2">
    <source>
        <dbReference type="ARBA" id="ARBA00007639"/>
    </source>
</evidence>
<dbReference type="Gene3D" id="3.40.50.2300">
    <property type="match status" value="2"/>
</dbReference>
<proteinExistence type="inferred from homology"/>
<dbReference type="EMBL" id="JHEG02000059">
    <property type="protein sequence ID" value="KIE06844.1"/>
    <property type="molecule type" value="Genomic_DNA"/>
</dbReference>
<comment type="subcellular location">
    <subcellularLocation>
        <location evidence="1">Cell envelope</location>
    </subcellularLocation>
</comment>
<evidence type="ECO:0000259" key="5">
    <source>
        <dbReference type="Pfam" id="PF13407"/>
    </source>
</evidence>
<dbReference type="InterPro" id="IPR025997">
    <property type="entry name" value="SBP_2_dom"/>
</dbReference>
<feature type="chain" id="PRO_5036626520" evidence="4">
    <location>
        <begin position="23"/>
        <end position="339"/>
    </location>
</feature>
<dbReference type="Pfam" id="PF13407">
    <property type="entry name" value="Peripla_BP_4"/>
    <property type="match status" value="1"/>
</dbReference>
<name>A0A0C1QMV1_9CYAN</name>